<gene>
    <name evidence="2" type="ORF">SCUD_LOCUS3282</name>
</gene>
<dbReference type="EMBL" id="UZAK01003631">
    <property type="protein sequence ID" value="VDO80676.1"/>
    <property type="molecule type" value="Genomic_DNA"/>
</dbReference>
<keyword evidence="3" id="KW-1185">Reference proteome</keyword>
<accession>A0A183JKQ1</accession>
<dbReference type="Proteomes" id="UP000279833">
    <property type="component" value="Unassembled WGS sequence"/>
</dbReference>
<dbReference type="WBParaSite" id="SCUD_0000328201-mRNA-1">
    <property type="protein sequence ID" value="SCUD_0000328201-mRNA-1"/>
    <property type="gene ID" value="SCUD_0000328201"/>
</dbReference>
<dbReference type="AlphaFoldDB" id="A0A183JKQ1"/>
<feature type="compositionally biased region" description="Acidic residues" evidence="1">
    <location>
        <begin position="13"/>
        <end position="28"/>
    </location>
</feature>
<evidence type="ECO:0000256" key="1">
    <source>
        <dbReference type="SAM" id="MobiDB-lite"/>
    </source>
</evidence>
<evidence type="ECO:0000313" key="4">
    <source>
        <dbReference type="WBParaSite" id="SCUD_0000328201-mRNA-1"/>
    </source>
</evidence>
<evidence type="ECO:0000313" key="2">
    <source>
        <dbReference type="EMBL" id="VDO80676.1"/>
    </source>
</evidence>
<sequence length="74" mass="8079">PVLRIYSVPQDASDSDESEDGISEEEAVIVEQQNSEPSKTEVNNMSGHSQDGIEGQLKNTESVTQLRTTEPTES</sequence>
<organism evidence="4">
    <name type="scientific">Schistosoma curassoni</name>
    <dbReference type="NCBI Taxonomy" id="6186"/>
    <lineage>
        <taxon>Eukaryota</taxon>
        <taxon>Metazoa</taxon>
        <taxon>Spiralia</taxon>
        <taxon>Lophotrochozoa</taxon>
        <taxon>Platyhelminthes</taxon>
        <taxon>Trematoda</taxon>
        <taxon>Digenea</taxon>
        <taxon>Strigeidida</taxon>
        <taxon>Schistosomatoidea</taxon>
        <taxon>Schistosomatidae</taxon>
        <taxon>Schistosoma</taxon>
    </lineage>
</organism>
<feature type="region of interest" description="Disordered" evidence="1">
    <location>
        <begin position="1"/>
        <end position="74"/>
    </location>
</feature>
<reference evidence="4" key="1">
    <citation type="submission" date="2016-06" db="UniProtKB">
        <authorList>
            <consortium name="WormBaseParasite"/>
        </authorList>
    </citation>
    <scope>IDENTIFICATION</scope>
</reference>
<protein>
    <submittedName>
        <fullName evidence="4">E3 ubiquitin-protein ligase HECW2</fullName>
    </submittedName>
</protein>
<name>A0A183JKQ1_9TREM</name>
<reference evidence="2 3" key="2">
    <citation type="submission" date="2018-11" db="EMBL/GenBank/DDBJ databases">
        <authorList>
            <consortium name="Pathogen Informatics"/>
        </authorList>
    </citation>
    <scope>NUCLEOTIDE SEQUENCE [LARGE SCALE GENOMIC DNA]</scope>
    <source>
        <strain evidence="2">Dakar</strain>
        <strain evidence="3">Dakar, Senegal</strain>
    </source>
</reference>
<proteinExistence type="predicted"/>
<feature type="compositionally biased region" description="Polar residues" evidence="1">
    <location>
        <begin position="31"/>
        <end position="49"/>
    </location>
</feature>
<feature type="compositionally biased region" description="Polar residues" evidence="1">
    <location>
        <begin position="57"/>
        <end position="74"/>
    </location>
</feature>
<evidence type="ECO:0000313" key="3">
    <source>
        <dbReference type="Proteomes" id="UP000279833"/>
    </source>
</evidence>